<dbReference type="Pfam" id="PF00305">
    <property type="entry name" value="Lipoxygenase"/>
    <property type="match status" value="1"/>
</dbReference>
<sequence length="553" mass="62503">MGICTALIKAEDEIGAVVLVRLRLEVQAGFPDLDWHCQDVQVKHSAGDSAVMVFPCYKWIRTADGNIELRSETDGALLLKVPLAFYNGILLLLLFVSQVTNLRYTTGFTERTASWSNLQDLEIFSLFNGRGNKIANYVQAHWQEDVFFGHQCLNGCNTLNIRQIHNLPPNLSVTPEMVKPFIPDDSSLQQEMEKGFLYLLDYEVLDELPANIINGKQTYLSAPICLLHYNNQPKMWVRNADFHIHQIVSHLFRTHLFGEVCCIATLRQLPEIHPLHQLLMPHIRSTLQINIQARATLLAPKGVFDKSVACGLEAIPLLLSRATQSLRYSSMCVPDDIRERGLDVLPICYYAQDARRVWDALQRFVAGWICLYYNKDEDVQQDCELQNWIGEIFTEGFLGLTETGLPQSLQSTDEMSKFVTMIIFSSSALHSAVNFSQLDFNLCIPNTPPSMAHPPSQSKGSLSEKDLFSFLPEVSSSCHVLSVLALLSQPAIDFVPLCHYSEWYFKGDAIAKLVVEVQKELKMIVKDIADRNSQLELPYPYLSPDYIENSVAI</sequence>
<dbReference type="Gene3D" id="2.60.60.20">
    <property type="entry name" value="PLAT/LH2 domain"/>
    <property type="match status" value="1"/>
</dbReference>
<dbReference type="SUPFAM" id="SSF49723">
    <property type="entry name" value="Lipase/lipooxygenase domain (PLAT/LH2 domain)"/>
    <property type="match status" value="1"/>
</dbReference>
<keyword evidence="1" id="KW-0479">Metal-binding</keyword>
<comment type="caution">
    <text evidence="8">The sequence shown here is derived from an EMBL/GenBank/DDBJ whole genome shotgun (WGS) entry which is preliminary data.</text>
</comment>
<evidence type="ECO:0000259" key="6">
    <source>
        <dbReference type="PROSITE" id="PS50095"/>
    </source>
</evidence>
<name>A0A553PEA1_9TELE</name>
<dbReference type="Gene3D" id="3.10.450.60">
    <property type="match status" value="1"/>
</dbReference>
<dbReference type="PRINTS" id="PR00087">
    <property type="entry name" value="LIPOXYGENASE"/>
</dbReference>
<gene>
    <name evidence="8" type="ORF">DNTS_010909</name>
</gene>
<feature type="domain" description="PLAT" evidence="6">
    <location>
        <begin position="1"/>
        <end position="74"/>
    </location>
</feature>
<feature type="domain" description="Lipoxygenase" evidence="7">
    <location>
        <begin position="122"/>
        <end position="232"/>
    </location>
</feature>
<organism evidence="8 9">
    <name type="scientific">Danionella cerebrum</name>
    <dbReference type="NCBI Taxonomy" id="2873325"/>
    <lineage>
        <taxon>Eukaryota</taxon>
        <taxon>Metazoa</taxon>
        <taxon>Chordata</taxon>
        <taxon>Craniata</taxon>
        <taxon>Vertebrata</taxon>
        <taxon>Euteleostomi</taxon>
        <taxon>Actinopterygii</taxon>
        <taxon>Neopterygii</taxon>
        <taxon>Teleostei</taxon>
        <taxon>Ostariophysi</taxon>
        <taxon>Cypriniformes</taxon>
        <taxon>Danionidae</taxon>
        <taxon>Danioninae</taxon>
        <taxon>Danionella</taxon>
    </lineage>
</organism>
<dbReference type="GO" id="GO:0046872">
    <property type="term" value="F:metal ion binding"/>
    <property type="evidence" value="ECO:0007669"/>
    <property type="project" value="UniProtKB-KW"/>
</dbReference>
<dbReference type="EMBL" id="SRMA01026708">
    <property type="protein sequence ID" value="TRY76010.1"/>
    <property type="molecule type" value="Genomic_DNA"/>
</dbReference>
<dbReference type="InterPro" id="IPR001024">
    <property type="entry name" value="PLAT/LH2_dom"/>
</dbReference>
<evidence type="ECO:0000313" key="8">
    <source>
        <dbReference type="EMBL" id="TRY76010.1"/>
    </source>
</evidence>
<dbReference type="PROSITE" id="PS00081">
    <property type="entry name" value="LIPOXYGENASE_2"/>
    <property type="match status" value="1"/>
</dbReference>
<keyword evidence="2" id="KW-0223">Dioxygenase</keyword>
<dbReference type="InterPro" id="IPR000907">
    <property type="entry name" value="LipOase"/>
</dbReference>
<evidence type="ECO:0000313" key="9">
    <source>
        <dbReference type="Proteomes" id="UP000316079"/>
    </source>
</evidence>
<dbReference type="SUPFAM" id="SSF48484">
    <property type="entry name" value="Lipoxigenase"/>
    <property type="match status" value="1"/>
</dbReference>
<dbReference type="InterPro" id="IPR020834">
    <property type="entry name" value="LipOase_CS"/>
</dbReference>
<feature type="domain" description="Lipoxygenase" evidence="7">
    <location>
        <begin position="234"/>
        <end position="553"/>
    </location>
</feature>
<keyword evidence="3" id="KW-0560">Oxidoreductase</keyword>
<evidence type="ECO:0000256" key="5">
    <source>
        <dbReference type="PROSITE-ProRule" id="PRU00152"/>
    </source>
</evidence>
<evidence type="ECO:0000256" key="4">
    <source>
        <dbReference type="ARBA" id="ARBA00023098"/>
    </source>
</evidence>
<reference evidence="8 9" key="1">
    <citation type="journal article" date="2019" name="Sci. Data">
        <title>Hybrid genome assembly and annotation of Danionella translucida.</title>
        <authorList>
            <person name="Kadobianskyi M."/>
            <person name="Schulze L."/>
            <person name="Schuelke M."/>
            <person name="Judkewitz B."/>
        </authorList>
    </citation>
    <scope>NUCLEOTIDE SEQUENCE [LARGE SCALE GENOMIC DNA]</scope>
    <source>
        <strain evidence="8 9">Bolton</strain>
    </source>
</reference>
<dbReference type="InterPro" id="IPR036226">
    <property type="entry name" value="LipOase_C_sf"/>
</dbReference>
<dbReference type="Proteomes" id="UP000316079">
    <property type="component" value="Unassembled WGS sequence"/>
</dbReference>
<dbReference type="STRING" id="623744.A0A553PEA1"/>
<comment type="caution">
    <text evidence="5">Lacks conserved residue(s) required for the propagation of feature annotation.</text>
</comment>
<dbReference type="PROSITE" id="PS50095">
    <property type="entry name" value="PLAT"/>
    <property type="match status" value="1"/>
</dbReference>
<evidence type="ECO:0000256" key="3">
    <source>
        <dbReference type="ARBA" id="ARBA00023002"/>
    </source>
</evidence>
<dbReference type="PANTHER" id="PTHR11771">
    <property type="entry name" value="LIPOXYGENASE"/>
    <property type="match status" value="1"/>
</dbReference>
<dbReference type="OrthoDB" id="407298at2759"/>
<evidence type="ECO:0000256" key="2">
    <source>
        <dbReference type="ARBA" id="ARBA00022964"/>
    </source>
</evidence>
<proteinExistence type="predicted"/>
<dbReference type="InterPro" id="IPR036392">
    <property type="entry name" value="PLAT/LH2_dom_sf"/>
</dbReference>
<dbReference type="GO" id="GO:0034440">
    <property type="term" value="P:lipid oxidation"/>
    <property type="evidence" value="ECO:0007669"/>
    <property type="project" value="InterPro"/>
</dbReference>
<dbReference type="Gene3D" id="1.20.245.10">
    <property type="entry name" value="Lipoxygenase-1, Domain 5"/>
    <property type="match status" value="2"/>
</dbReference>
<evidence type="ECO:0000256" key="1">
    <source>
        <dbReference type="ARBA" id="ARBA00022723"/>
    </source>
</evidence>
<dbReference type="GO" id="GO:0016702">
    <property type="term" value="F:oxidoreductase activity, acting on single donors with incorporation of molecular oxygen, incorporation of two atoms of oxygen"/>
    <property type="evidence" value="ECO:0007669"/>
    <property type="project" value="InterPro"/>
</dbReference>
<dbReference type="Pfam" id="PF01477">
    <property type="entry name" value="PLAT"/>
    <property type="match status" value="1"/>
</dbReference>
<accession>A0A553PEA1</accession>
<evidence type="ECO:0000259" key="7">
    <source>
        <dbReference type="PROSITE" id="PS51393"/>
    </source>
</evidence>
<keyword evidence="9" id="KW-1185">Reference proteome</keyword>
<dbReference type="AlphaFoldDB" id="A0A553PEA1"/>
<keyword evidence="4" id="KW-0443">Lipid metabolism</keyword>
<dbReference type="PROSITE" id="PS51393">
    <property type="entry name" value="LIPOXYGENASE_3"/>
    <property type="match status" value="2"/>
</dbReference>
<evidence type="ECO:0008006" key="10">
    <source>
        <dbReference type="Google" id="ProtNLM"/>
    </source>
</evidence>
<protein>
    <recommendedName>
        <fullName evidence="10">Lipoxygenase domain-containing protein</fullName>
    </recommendedName>
</protein>
<dbReference type="InterPro" id="IPR013819">
    <property type="entry name" value="LipOase_C"/>
</dbReference>